<dbReference type="PANTHER" id="PTHR32309">
    <property type="entry name" value="TYROSINE-PROTEIN KINASE"/>
    <property type="match status" value="1"/>
</dbReference>
<feature type="transmembrane region" description="Helical" evidence="6">
    <location>
        <begin position="36"/>
        <end position="56"/>
    </location>
</feature>
<evidence type="ECO:0000256" key="3">
    <source>
        <dbReference type="ARBA" id="ARBA00022692"/>
    </source>
</evidence>
<feature type="domain" description="Polysaccharide chain length determinant N-terminal" evidence="7">
    <location>
        <begin position="29"/>
        <end position="74"/>
    </location>
</feature>
<dbReference type="Pfam" id="PF02706">
    <property type="entry name" value="Wzz"/>
    <property type="match status" value="1"/>
</dbReference>
<keyword evidence="3 6" id="KW-0812">Transmembrane</keyword>
<evidence type="ECO:0000313" key="9">
    <source>
        <dbReference type="Proteomes" id="UP000094313"/>
    </source>
</evidence>
<gene>
    <name evidence="8" type="ORF">BFS30_06830</name>
</gene>
<keyword evidence="2" id="KW-1003">Cell membrane</keyword>
<evidence type="ECO:0000313" key="8">
    <source>
        <dbReference type="EMBL" id="AOM76907.1"/>
    </source>
</evidence>
<dbReference type="GO" id="GO:0004713">
    <property type="term" value="F:protein tyrosine kinase activity"/>
    <property type="evidence" value="ECO:0007669"/>
    <property type="project" value="TreeGrafter"/>
</dbReference>
<dbReference type="OrthoDB" id="745212at2"/>
<evidence type="ECO:0000256" key="5">
    <source>
        <dbReference type="ARBA" id="ARBA00023136"/>
    </source>
</evidence>
<name>A0A1D7QE17_9SPHI</name>
<sequence length="369" mass="41132">MNSENPDNEIAPADEISLKELLLKIGEWYRYLLSKWLVILSFAIIGGLLGLLYAYVKKPVYTASTTFVLEDSGSGGGGLGQYAGLASMVGIDLGGGGGGIFQGDNILELYKSRVMIEKTLLSDIEYNGKKQLLVDRYIDFNKLRDKWKDKPELKDIQFKAEEIKNFGLSKPKFTRLQDSILGKIITDVSDNYLEVTKPDKKLSIIKADVKAIDEVFAKEFNDQIVKNVNDFYLQTKNKKSAENVAIMQRKTDSVRAVMNGAIYSAAAVADATPNLNPTRQVQRTAPVQRSQFSAETNKEILGELVKNLEMSKIALHKETPLIQIVDQPVFPLEVKKQEKIKSIILGGVLVGLLSCFVLIIRRLLKMILV</sequence>
<keyword evidence="4 6" id="KW-1133">Transmembrane helix</keyword>
<organism evidence="8 9">
    <name type="scientific">Pedobacter steynii</name>
    <dbReference type="NCBI Taxonomy" id="430522"/>
    <lineage>
        <taxon>Bacteria</taxon>
        <taxon>Pseudomonadati</taxon>
        <taxon>Bacteroidota</taxon>
        <taxon>Sphingobacteriia</taxon>
        <taxon>Sphingobacteriales</taxon>
        <taxon>Sphingobacteriaceae</taxon>
        <taxon>Pedobacter</taxon>
    </lineage>
</organism>
<dbReference type="Proteomes" id="UP000094313">
    <property type="component" value="Chromosome"/>
</dbReference>
<keyword evidence="5 6" id="KW-0472">Membrane</keyword>
<dbReference type="AlphaFoldDB" id="A0A1D7QE17"/>
<evidence type="ECO:0000259" key="7">
    <source>
        <dbReference type="Pfam" id="PF02706"/>
    </source>
</evidence>
<keyword evidence="9" id="KW-1185">Reference proteome</keyword>
<evidence type="ECO:0000256" key="4">
    <source>
        <dbReference type="ARBA" id="ARBA00022989"/>
    </source>
</evidence>
<protein>
    <submittedName>
        <fullName evidence="8">Lipopolysaccharide biosynthesis protein</fullName>
    </submittedName>
</protein>
<dbReference type="EMBL" id="CP017141">
    <property type="protein sequence ID" value="AOM76907.1"/>
    <property type="molecule type" value="Genomic_DNA"/>
</dbReference>
<dbReference type="GO" id="GO:0005886">
    <property type="term" value="C:plasma membrane"/>
    <property type="evidence" value="ECO:0007669"/>
    <property type="project" value="UniProtKB-SubCell"/>
</dbReference>
<dbReference type="InterPro" id="IPR050445">
    <property type="entry name" value="Bact_polysacc_biosynth/exp"/>
</dbReference>
<evidence type="ECO:0000256" key="1">
    <source>
        <dbReference type="ARBA" id="ARBA00004651"/>
    </source>
</evidence>
<dbReference type="InterPro" id="IPR003856">
    <property type="entry name" value="LPS_length_determ_N"/>
</dbReference>
<feature type="transmembrane region" description="Helical" evidence="6">
    <location>
        <begin position="343"/>
        <end position="364"/>
    </location>
</feature>
<dbReference type="RefSeq" id="WP_069378600.1">
    <property type="nucleotide sequence ID" value="NZ_CP017141.1"/>
</dbReference>
<dbReference type="KEGG" id="psty:BFS30_06830"/>
<accession>A0A1D7QE17</accession>
<proteinExistence type="predicted"/>
<dbReference type="PANTHER" id="PTHR32309:SF13">
    <property type="entry name" value="FERRIC ENTEROBACTIN TRANSPORT PROTEIN FEPE"/>
    <property type="match status" value="1"/>
</dbReference>
<evidence type="ECO:0000256" key="6">
    <source>
        <dbReference type="SAM" id="Phobius"/>
    </source>
</evidence>
<evidence type="ECO:0000256" key="2">
    <source>
        <dbReference type="ARBA" id="ARBA00022475"/>
    </source>
</evidence>
<comment type="subcellular location">
    <subcellularLocation>
        <location evidence="1">Cell membrane</location>
        <topology evidence="1">Multi-pass membrane protein</topology>
    </subcellularLocation>
</comment>
<reference evidence="8 9" key="1">
    <citation type="submission" date="2016-08" db="EMBL/GenBank/DDBJ databases">
        <authorList>
            <person name="Seilhamer J.J."/>
        </authorList>
    </citation>
    <scope>NUCLEOTIDE SEQUENCE [LARGE SCALE GENOMIC DNA]</scope>
    <source>
        <strain evidence="8 9">DX4</strain>
    </source>
</reference>